<evidence type="ECO:0000313" key="2">
    <source>
        <dbReference type="EMBL" id="KAJ6643400.1"/>
    </source>
</evidence>
<sequence>MQPLRYTQIRYETQLLTSKLLVRTTDLRRRARSRLQSYIALHKTFLTLSKDRSSVDTAEYFEDEDTYPNDYDDDDEVSDESRDESVDEQESREEEIRKPENIDSILKAHGGSLNLKEITNVKASTAKNCFLIKNGNGEAVSIKKNNSAGFSATNIKN</sequence>
<protein>
    <submittedName>
        <fullName evidence="2">Uncharacterized protein</fullName>
    </submittedName>
</protein>
<evidence type="ECO:0000256" key="1">
    <source>
        <dbReference type="SAM" id="MobiDB-lite"/>
    </source>
</evidence>
<proteinExistence type="predicted"/>
<dbReference type="EMBL" id="WJQU01000002">
    <property type="protein sequence ID" value="KAJ6643400.1"/>
    <property type="molecule type" value="Genomic_DNA"/>
</dbReference>
<organism evidence="2 3">
    <name type="scientific">Pseudolycoriella hygida</name>
    <dbReference type="NCBI Taxonomy" id="35572"/>
    <lineage>
        <taxon>Eukaryota</taxon>
        <taxon>Metazoa</taxon>
        <taxon>Ecdysozoa</taxon>
        <taxon>Arthropoda</taxon>
        <taxon>Hexapoda</taxon>
        <taxon>Insecta</taxon>
        <taxon>Pterygota</taxon>
        <taxon>Neoptera</taxon>
        <taxon>Endopterygota</taxon>
        <taxon>Diptera</taxon>
        <taxon>Nematocera</taxon>
        <taxon>Sciaroidea</taxon>
        <taxon>Sciaridae</taxon>
        <taxon>Pseudolycoriella</taxon>
    </lineage>
</organism>
<feature type="region of interest" description="Disordered" evidence="1">
    <location>
        <begin position="57"/>
        <end position="103"/>
    </location>
</feature>
<dbReference type="Proteomes" id="UP001151699">
    <property type="component" value="Chromosome B"/>
</dbReference>
<evidence type="ECO:0000313" key="3">
    <source>
        <dbReference type="Proteomes" id="UP001151699"/>
    </source>
</evidence>
<accession>A0A9Q0N4K9</accession>
<comment type="caution">
    <text evidence="2">The sequence shown here is derived from an EMBL/GenBank/DDBJ whole genome shotgun (WGS) entry which is preliminary data.</text>
</comment>
<reference evidence="2" key="1">
    <citation type="submission" date="2022-07" db="EMBL/GenBank/DDBJ databases">
        <authorList>
            <person name="Trinca V."/>
            <person name="Uliana J.V.C."/>
            <person name="Torres T.T."/>
            <person name="Ward R.J."/>
            <person name="Monesi N."/>
        </authorList>
    </citation>
    <scope>NUCLEOTIDE SEQUENCE</scope>
    <source>
        <strain evidence="2">HSMRA1968</strain>
        <tissue evidence="2">Whole embryos</tissue>
    </source>
</reference>
<dbReference type="AlphaFoldDB" id="A0A9Q0N4K9"/>
<feature type="compositionally biased region" description="Acidic residues" evidence="1">
    <location>
        <begin position="59"/>
        <end position="78"/>
    </location>
</feature>
<name>A0A9Q0N4K9_9DIPT</name>
<gene>
    <name evidence="2" type="ORF">Bhyg_08361</name>
</gene>
<keyword evidence="3" id="KW-1185">Reference proteome</keyword>